<organism evidence="2">
    <name type="scientific">Rhizophora mucronata</name>
    <name type="common">Asiatic mangrove</name>
    <dbReference type="NCBI Taxonomy" id="61149"/>
    <lineage>
        <taxon>Eukaryota</taxon>
        <taxon>Viridiplantae</taxon>
        <taxon>Streptophyta</taxon>
        <taxon>Embryophyta</taxon>
        <taxon>Tracheophyta</taxon>
        <taxon>Spermatophyta</taxon>
        <taxon>Magnoliopsida</taxon>
        <taxon>eudicotyledons</taxon>
        <taxon>Gunneridae</taxon>
        <taxon>Pentapetalae</taxon>
        <taxon>rosids</taxon>
        <taxon>fabids</taxon>
        <taxon>Malpighiales</taxon>
        <taxon>Rhizophoraceae</taxon>
        <taxon>Rhizophora</taxon>
    </lineage>
</organism>
<reference evidence="2" key="1">
    <citation type="submission" date="2018-02" db="EMBL/GenBank/DDBJ databases">
        <title>Rhizophora mucronata_Transcriptome.</title>
        <authorList>
            <person name="Meera S.P."/>
            <person name="Sreeshan A."/>
            <person name="Augustine A."/>
        </authorList>
    </citation>
    <scope>NUCLEOTIDE SEQUENCE</scope>
    <source>
        <tissue evidence="2">Leaf</tissue>
    </source>
</reference>
<protein>
    <submittedName>
        <fullName evidence="3">Rho GTPase-activating protein 7 isoform X2</fullName>
    </submittedName>
</protein>
<feature type="transmembrane region" description="Helical" evidence="1">
    <location>
        <begin position="20"/>
        <end position="39"/>
    </location>
</feature>
<keyword evidence="1" id="KW-1133">Transmembrane helix</keyword>
<dbReference type="EMBL" id="GGEC01053041">
    <property type="protein sequence ID" value="MBX33525.1"/>
    <property type="molecule type" value="Transcribed_RNA"/>
</dbReference>
<evidence type="ECO:0000313" key="2">
    <source>
        <dbReference type="EMBL" id="MBX33507.1"/>
    </source>
</evidence>
<dbReference type="EMBL" id="GGEC01053023">
    <property type="protein sequence ID" value="MBX33507.1"/>
    <property type="molecule type" value="Transcribed_RNA"/>
</dbReference>
<evidence type="ECO:0000256" key="1">
    <source>
        <dbReference type="SAM" id="Phobius"/>
    </source>
</evidence>
<keyword evidence="1" id="KW-0472">Membrane</keyword>
<keyword evidence="1" id="KW-0812">Transmembrane</keyword>
<evidence type="ECO:0000313" key="3">
    <source>
        <dbReference type="EMBL" id="MBX33525.1"/>
    </source>
</evidence>
<dbReference type="AlphaFoldDB" id="A0A2P2MTF3"/>
<sequence length="92" mass="11386">MESRFQMCYLVNLIDLWEKFYQQWILYILYPYLDCNLLLRRRVIKQQPPIPMGSGQRFGEEVMRGRHHQWNQLIRLEKKSLPFKGLRLQRMT</sequence>
<accession>A0A2P2MTF3</accession>
<proteinExistence type="predicted"/>
<name>A0A2P2MTF3_RHIMU</name>